<proteinExistence type="predicted"/>
<keyword evidence="3" id="KW-1185">Reference proteome</keyword>
<feature type="compositionally biased region" description="Low complexity" evidence="1">
    <location>
        <begin position="39"/>
        <end position="57"/>
    </location>
</feature>
<dbReference type="Pfam" id="PF12118">
    <property type="entry name" value="SprA-related"/>
    <property type="match status" value="1"/>
</dbReference>
<feature type="region of interest" description="Disordered" evidence="1">
    <location>
        <begin position="85"/>
        <end position="109"/>
    </location>
</feature>
<name>A0A1N6NGT3_9GAMM</name>
<organism evidence="2 3">
    <name type="scientific">Marinobacterium stanieri</name>
    <dbReference type="NCBI Taxonomy" id="49186"/>
    <lineage>
        <taxon>Bacteria</taxon>
        <taxon>Pseudomonadati</taxon>
        <taxon>Pseudomonadota</taxon>
        <taxon>Gammaproteobacteria</taxon>
        <taxon>Oceanospirillales</taxon>
        <taxon>Oceanospirillaceae</taxon>
        <taxon>Marinobacterium</taxon>
    </lineage>
</organism>
<evidence type="ECO:0000256" key="1">
    <source>
        <dbReference type="SAM" id="MobiDB-lite"/>
    </source>
</evidence>
<dbReference type="AlphaFoldDB" id="A0A1N6NGT3"/>
<feature type="region of interest" description="Disordered" evidence="1">
    <location>
        <begin position="155"/>
        <end position="234"/>
    </location>
</feature>
<dbReference type="Proteomes" id="UP000186895">
    <property type="component" value="Unassembled WGS sequence"/>
</dbReference>
<reference evidence="2 3" key="1">
    <citation type="submission" date="2017-01" db="EMBL/GenBank/DDBJ databases">
        <authorList>
            <person name="Mah S.A."/>
            <person name="Swanson W.J."/>
            <person name="Moy G.W."/>
            <person name="Vacquier V.D."/>
        </authorList>
    </citation>
    <scope>NUCLEOTIDE SEQUENCE [LARGE SCALE GENOMIC DNA]</scope>
    <source>
        <strain evidence="2 3">DSM 7027</strain>
    </source>
</reference>
<gene>
    <name evidence="2" type="ORF">SAMN05421647_101313</name>
</gene>
<dbReference type="STRING" id="49186.SAMN05421647_101313"/>
<accession>A0A1N6NGT3</accession>
<dbReference type="RefSeq" id="WP_076460272.1">
    <property type="nucleotide sequence ID" value="NZ_FTMN01000001.1"/>
</dbReference>
<feature type="compositionally biased region" description="Basic and acidic residues" evidence="1">
    <location>
        <begin position="85"/>
        <end position="95"/>
    </location>
</feature>
<feature type="compositionally biased region" description="Low complexity" evidence="1">
    <location>
        <begin position="96"/>
        <end position="105"/>
    </location>
</feature>
<dbReference type="eggNOG" id="COG3064">
    <property type="taxonomic scope" value="Bacteria"/>
</dbReference>
<evidence type="ECO:0000313" key="2">
    <source>
        <dbReference type="EMBL" id="SIP91289.1"/>
    </source>
</evidence>
<protein>
    <submittedName>
        <fullName evidence="2">SprA-related family protein</fullName>
    </submittedName>
</protein>
<evidence type="ECO:0000313" key="3">
    <source>
        <dbReference type="Proteomes" id="UP000186895"/>
    </source>
</evidence>
<sequence length="259" mass="26906">MSSPLVSSTVAPVRYTGYSASVDLGGKRAVGAEADEEASASGSSSASSRAEVFSSSEQAAYGQDGKTRAQVIEEQRVIDALQSRDREVRQHERAHQAAGAGHTGAVSYTFQKGPDGRMYAIGGEVGIDTSAVSGDPRATLEKAEVIIRAAMAPADPSPQDYRVAASARAMAADARAELQKMETEKAEPGEEGAETDDSSAESAEDSQSGSVLNQQADAQDGGRSSAANDNGLGSIEQRLIQSGAYNRLYPPGTIFSQQA</sequence>
<feature type="compositionally biased region" description="Acidic residues" evidence="1">
    <location>
        <begin position="189"/>
        <end position="204"/>
    </location>
</feature>
<feature type="compositionally biased region" description="Low complexity" evidence="1">
    <location>
        <begin position="162"/>
        <end position="173"/>
    </location>
</feature>
<dbReference type="EMBL" id="FTMN01000001">
    <property type="protein sequence ID" value="SIP91289.1"/>
    <property type="molecule type" value="Genomic_DNA"/>
</dbReference>
<feature type="region of interest" description="Disordered" evidence="1">
    <location>
        <begin position="31"/>
        <end position="69"/>
    </location>
</feature>
<dbReference type="InterPro" id="IPR021973">
    <property type="entry name" value="SprA-related"/>
</dbReference>
<feature type="compositionally biased region" description="Basic and acidic residues" evidence="1">
    <location>
        <begin position="174"/>
        <end position="188"/>
    </location>
</feature>